<reference evidence="3 4" key="1">
    <citation type="journal article" date="2013" name="Genome Biol. Evol.">
        <title>Comparison of metabolic capacities and inference of gene content evolution in mosquito-associated Spiroplasma diminutum and S. taiwanense.</title>
        <authorList>
            <person name="Lo W.S."/>
            <person name="Ku C."/>
            <person name="Chen L.L."/>
            <person name="Chang T.H."/>
            <person name="Kuo C.H."/>
        </authorList>
    </citation>
    <scope>NUCLEOTIDE SEQUENCE [LARGE SCALE GENOMIC DNA]</scope>
    <source>
        <strain evidence="3">CUAS-1</strain>
    </source>
</reference>
<protein>
    <submittedName>
        <fullName evidence="3">Uncharacterized protein</fullName>
    </submittedName>
</protein>
<accession>S5LZU0</accession>
<dbReference type="OrthoDB" id="389706at2"/>
<proteinExistence type="predicted"/>
<keyword evidence="4" id="KW-1185">Reference proteome</keyword>
<dbReference type="EMBL" id="CP005076">
    <property type="protein sequence ID" value="AGR42126.1"/>
    <property type="molecule type" value="Genomic_DNA"/>
</dbReference>
<gene>
    <name evidence="3" type="ORF">SDIMI_v3c04220</name>
</gene>
<dbReference type="AlphaFoldDB" id="S5LZU0"/>
<dbReference type="STRING" id="1276221.SDIMI_v3c04220"/>
<feature type="transmembrane region" description="Helical" evidence="2">
    <location>
        <begin position="42"/>
        <end position="60"/>
    </location>
</feature>
<dbReference type="RefSeq" id="WP_020836358.1">
    <property type="nucleotide sequence ID" value="NC_021833.1"/>
</dbReference>
<dbReference type="KEGG" id="sdi:SDIMI_v3c04220"/>
<evidence type="ECO:0000313" key="3">
    <source>
        <dbReference type="EMBL" id="AGR42126.1"/>
    </source>
</evidence>
<dbReference type="Proteomes" id="UP000014983">
    <property type="component" value="Chromosome"/>
</dbReference>
<dbReference type="InParanoid" id="S5LZU0"/>
<feature type="coiled-coil region" evidence="1">
    <location>
        <begin position="10"/>
        <end position="37"/>
    </location>
</feature>
<evidence type="ECO:0000256" key="1">
    <source>
        <dbReference type="SAM" id="Coils"/>
    </source>
</evidence>
<keyword evidence="2" id="KW-1133">Transmembrane helix</keyword>
<dbReference type="PATRIC" id="fig|1276221.3.peg.419"/>
<organism evidence="3 4">
    <name type="scientific">Spiroplasma diminutum CUAS-1</name>
    <dbReference type="NCBI Taxonomy" id="1276221"/>
    <lineage>
        <taxon>Bacteria</taxon>
        <taxon>Bacillati</taxon>
        <taxon>Mycoplasmatota</taxon>
        <taxon>Mollicutes</taxon>
        <taxon>Entomoplasmatales</taxon>
        <taxon>Spiroplasmataceae</taxon>
        <taxon>Spiroplasma</taxon>
    </lineage>
</organism>
<name>S5LZU0_9MOLU</name>
<sequence length="99" mass="12388">MFEKYIKMNKQELQKSLAKIEKDYKDLLNQEKQIDKKVRKNLWLWYFFPLFGLIIYQVHLKKRKENDSNFYTIKEKKKDLIYIELEIQFLKSKIENTEY</sequence>
<dbReference type="HOGENOM" id="CLU_180748_0_0_14"/>
<evidence type="ECO:0000256" key="2">
    <source>
        <dbReference type="SAM" id="Phobius"/>
    </source>
</evidence>
<keyword evidence="1" id="KW-0175">Coiled coil</keyword>
<keyword evidence="2" id="KW-0812">Transmembrane</keyword>
<keyword evidence="2" id="KW-0472">Membrane</keyword>
<evidence type="ECO:0000313" key="4">
    <source>
        <dbReference type="Proteomes" id="UP000014983"/>
    </source>
</evidence>